<name>A0ABV6Z073_UNCC1</name>
<feature type="transmembrane region" description="Helical" evidence="1">
    <location>
        <begin position="169"/>
        <end position="185"/>
    </location>
</feature>
<evidence type="ECO:0000256" key="1">
    <source>
        <dbReference type="SAM" id="Phobius"/>
    </source>
</evidence>
<dbReference type="PANTHER" id="PTHR38454">
    <property type="entry name" value="INTEGRAL MEMBRANE PROTEIN-RELATED"/>
    <property type="match status" value="1"/>
</dbReference>
<gene>
    <name evidence="2" type="ORF">ACFL27_16765</name>
</gene>
<comment type="caution">
    <text evidence="2">The sequence shown here is derived from an EMBL/GenBank/DDBJ whole genome shotgun (WGS) entry which is preliminary data.</text>
</comment>
<dbReference type="EMBL" id="JBHPBY010000232">
    <property type="protein sequence ID" value="MFC1851845.1"/>
    <property type="molecule type" value="Genomic_DNA"/>
</dbReference>
<sequence>MNKRSSFPSIIFLLLLVLLFFAPLVSGRFIFFFHDLKAFYLPCKHIYSQELSRGNLLFWTHLGGGGFPLHAEGQTGVFYPFNLLLYGLLSVPTAYVLSVLIHYFLSGLGGFFLATEHDVSKSGALLSALSFTFSGFLISHLFHMSIMTASAWLPWIFLFFSRGLKRQDWKQFLLLGLVGAMQILAGHQQVTFISFIGLIIYGGVEFVLHVRGKKCLRGLFLCLLALCLGLLIGAVQIIPSLELIPETGRGDKLMMSYFLSGSFPPQNIITLFFPNFFGINSLPVRGLCRLITGAEAPNPWIVGGLPLREAHIYMGILPLMLVLILISDHRRMKKFPFALLMTLFFSFMLMLGKYSPLSFVWHVLTPFNFFRFPVRFALLFSLTFSILGGIGWDVLWLQSRKAQQRMVSIFIAGLILMLVFLIVAQKLVPLFIPSLSSQLKVHFSEVESVPDSISDEEPRGYIKAHHPRSEKIIRGLVAALDVGSVLILPPLIIYMSLVLAFGARLIFPGRDSWFRVIFLTIMVLDLFIFGVPYNPYITRSEMKSLPQTAAYLEEQMEPFARVAVVSKTRPDYYAEMEALYGDGLYNSLLHPSYNFFWNISNIGTPSPLILSRWQKVLDTVGLSFSPQPHQERQKRISTFQSFLRSARISHLISAESLEVAGWTEQFKGQGARIYQDMSPFPKVLCFTAVKYLQHETEMFETVLSPLFNPETEILIERAAETTIEPTNSVVLPPGTIREKIFIEQYTSHRMGLIVESPRPCFLLITDTYYPGWDAFLNGENATIDRANLLFRALKVGEGTTNIQLVYKPFSIKLGLFISLLAVLVLLLLFFQI</sequence>
<keyword evidence="3" id="KW-1185">Reference proteome</keyword>
<evidence type="ECO:0000313" key="3">
    <source>
        <dbReference type="Proteomes" id="UP001594351"/>
    </source>
</evidence>
<protein>
    <recommendedName>
        <fullName evidence="4">YfhO family protein</fullName>
    </recommendedName>
</protein>
<feature type="transmembrane region" description="Helical" evidence="1">
    <location>
        <begin position="338"/>
        <end position="364"/>
    </location>
</feature>
<reference evidence="2 3" key="1">
    <citation type="submission" date="2024-09" db="EMBL/GenBank/DDBJ databases">
        <title>Laminarin stimulates single cell rates of sulfate reduction while oxygen inhibits transcriptomic activity in coastal marine sediment.</title>
        <authorList>
            <person name="Lindsay M."/>
            <person name="Orcutt B."/>
            <person name="Emerson D."/>
            <person name="Stepanauskas R."/>
            <person name="D'Angelo T."/>
        </authorList>
    </citation>
    <scope>NUCLEOTIDE SEQUENCE [LARGE SCALE GENOMIC DNA]</scope>
    <source>
        <strain evidence="2">SAG AM-311-K15</strain>
    </source>
</reference>
<organism evidence="2 3">
    <name type="scientific">candidate division CSSED10-310 bacterium</name>
    <dbReference type="NCBI Taxonomy" id="2855610"/>
    <lineage>
        <taxon>Bacteria</taxon>
        <taxon>Bacteria division CSSED10-310</taxon>
    </lineage>
</organism>
<feature type="transmembrane region" description="Helical" evidence="1">
    <location>
        <begin position="191"/>
        <end position="208"/>
    </location>
</feature>
<dbReference type="InterPro" id="IPR018580">
    <property type="entry name" value="Uncharacterised_YfhO"/>
</dbReference>
<feature type="transmembrane region" description="Helical" evidence="1">
    <location>
        <begin position="476"/>
        <end position="501"/>
    </location>
</feature>
<feature type="transmembrane region" description="Helical" evidence="1">
    <location>
        <begin position="125"/>
        <end position="157"/>
    </location>
</feature>
<proteinExistence type="predicted"/>
<accession>A0ABV6Z073</accession>
<evidence type="ECO:0008006" key="4">
    <source>
        <dbReference type="Google" id="ProtNLM"/>
    </source>
</evidence>
<keyword evidence="1" id="KW-1133">Transmembrane helix</keyword>
<keyword evidence="1" id="KW-0812">Transmembrane</keyword>
<dbReference type="Proteomes" id="UP001594351">
    <property type="component" value="Unassembled WGS sequence"/>
</dbReference>
<feature type="transmembrane region" description="Helical" evidence="1">
    <location>
        <begin position="83"/>
        <end position="105"/>
    </location>
</feature>
<dbReference type="PANTHER" id="PTHR38454:SF1">
    <property type="entry name" value="INTEGRAL MEMBRANE PROTEIN"/>
    <property type="match status" value="1"/>
</dbReference>
<feature type="transmembrane region" description="Helical" evidence="1">
    <location>
        <begin position="376"/>
        <end position="397"/>
    </location>
</feature>
<feature type="transmembrane region" description="Helical" evidence="1">
    <location>
        <begin position="409"/>
        <end position="432"/>
    </location>
</feature>
<feature type="transmembrane region" description="Helical" evidence="1">
    <location>
        <begin position="310"/>
        <end position="326"/>
    </location>
</feature>
<feature type="transmembrane region" description="Helical" evidence="1">
    <location>
        <begin position="220"/>
        <end position="238"/>
    </location>
</feature>
<feature type="transmembrane region" description="Helical" evidence="1">
    <location>
        <begin position="513"/>
        <end position="533"/>
    </location>
</feature>
<evidence type="ECO:0000313" key="2">
    <source>
        <dbReference type="EMBL" id="MFC1851845.1"/>
    </source>
</evidence>
<feature type="transmembrane region" description="Helical" evidence="1">
    <location>
        <begin position="809"/>
        <end position="830"/>
    </location>
</feature>
<keyword evidence="1" id="KW-0472">Membrane</keyword>